<evidence type="ECO:0000313" key="8">
    <source>
        <dbReference type="EMBL" id="EOH91744.1"/>
    </source>
</evidence>
<keyword evidence="5" id="KW-0804">Transcription</keyword>
<protein>
    <recommendedName>
        <fullName evidence="1">Lactose phosphotransferase system repressor</fullName>
    </recommendedName>
</protein>
<dbReference type="GO" id="GO:0003700">
    <property type="term" value="F:DNA-binding transcription factor activity"/>
    <property type="evidence" value="ECO:0007669"/>
    <property type="project" value="InterPro"/>
</dbReference>
<evidence type="ECO:0000256" key="3">
    <source>
        <dbReference type="ARBA" id="ARBA00023015"/>
    </source>
</evidence>
<dbReference type="SUPFAM" id="SSF46785">
    <property type="entry name" value="Winged helix' DNA-binding domain"/>
    <property type="match status" value="1"/>
</dbReference>
<dbReference type="PRINTS" id="PR00037">
    <property type="entry name" value="HTHLACR"/>
</dbReference>
<evidence type="ECO:0000259" key="7">
    <source>
        <dbReference type="PROSITE" id="PS51000"/>
    </source>
</evidence>
<dbReference type="RefSeq" id="WP_010758028.1">
    <property type="nucleotide sequence ID" value="NZ_ASWD01000001.1"/>
</dbReference>
<gene>
    <name evidence="8" type="ORF">UAU_03046</name>
</gene>
<dbReference type="Pfam" id="PF08220">
    <property type="entry name" value="HTH_DeoR"/>
    <property type="match status" value="1"/>
</dbReference>
<dbReference type="PANTHER" id="PTHR30363">
    <property type="entry name" value="HTH-TYPE TRANSCRIPTIONAL REGULATOR SRLR-RELATED"/>
    <property type="match status" value="1"/>
</dbReference>
<comment type="caution">
    <text evidence="8">The sequence shown here is derived from an EMBL/GenBank/DDBJ whole genome shotgun (WGS) entry which is preliminary data.</text>
</comment>
<name>R2SUH0_9ENTE</name>
<dbReference type="PANTHER" id="PTHR30363:SF4">
    <property type="entry name" value="GLYCEROL-3-PHOSPHATE REGULON REPRESSOR"/>
    <property type="match status" value="1"/>
</dbReference>
<dbReference type="EMBL" id="AJAQ01000033">
    <property type="protein sequence ID" value="EOH91744.1"/>
    <property type="molecule type" value="Genomic_DNA"/>
</dbReference>
<evidence type="ECO:0000256" key="5">
    <source>
        <dbReference type="ARBA" id="ARBA00023163"/>
    </source>
</evidence>
<dbReference type="InterPro" id="IPR036388">
    <property type="entry name" value="WH-like_DNA-bd_sf"/>
</dbReference>
<reference evidence="8 9" key="1">
    <citation type="submission" date="2013-02" db="EMBL/GenBank/DDBJ databases">
        <title>The Genome Sequence of Enterococcus pallens BAA-351.</title>
        <authorList>
            <consortium name="The Broad Institute Genome Sequencing Platform"/>
            <consortium name="The Broad Institute Genome Sequencing Center for Infectious Disease"/>
            <person name="Earl A.M."/>
            <person name="Gilmore M.S."/>
            <person name="Lebreton F."/>
            <person name="Walker B."/>
            <person name="Young S.K."/>
            <person name="Zeng Q."/>
            <person name="Gargeya S."/>
            <person name="Fitzgerald M."/>
            <person name="Haas B."/>
            <person name="Abouelleil A."/>
            <person name="Alvarado L."/>
            <person name="Arachchi H.M."/>
            <person name="Berlin A.M."/>
            <person name="Chapman S.B."/>
            <person name="Dewar J."/>
            <person name="Goldberg J."/>
            <person name="Griggs A."/>
            <person name="Gujja S."/>
            <person name="Hansen M."/>
            <person name="Howarth C."/>
            <person name="Imamovic A."/>
            <person name="Larimer J."/>
            <person name="McCowan C."/>
            <person name="Murphy C."/>
            <person name="Neiman D."/>
            <person name="Pearson M."/>
            <person name="Priest M."/>
            <person name="Roberts A."/>
            <person name="Saif S."/>
            <person name="Shea T."/>
            <person name="Sisk P."/>
            <person name="Sykes S."/>
            <person name="Wortman J."/>
            <person name="Nusbaum C."/>
            <person name="Birren B."/>
        </authorList>
    </citation>
    <scope>NUCLEOTIDE SEQUENCE [LARGE SCALE GENOMIC DNA]</scope>
    <source>
        <strain evidence="8 9">ATCC BAA-351</strain>
    </source>
</reference>
<dbReference type="SMART" id="SM00420">
    <property type="entry name" value="HTH_DEOR"/>
    <property type="match status" value="1"/>
</dbReference>
<dbReference type="PATRIC" id="fig|1158607.3.peg.3030"/>
<dbReference type="InterPro" id="IPR050313">
    <property type="entry name" value="Carb_Metab_HTH_regulators"/>
</dbReference>
<dbReference type="HOGENOM" id="CLU_060699_6_4_9"/>
<dbReference type="InterPro" id="IPR018356">
    <property type="entry name" value="Tscrpt_reg_HTH_DeoR_CS"/>
</dbReference>
<evidence type="ECO:0000256" key="2">
    <source>
        <dbReference type="ARBA" id="ARBA00022491"/>
    </source>
</evidence>
<comment type="function">
    <text evidence="6">Repressor of the lactose catabolism operon. Galactose-6-phosphate is the inducer.</text>
</comment>
<dbReference type="AlphaFoldDB" id="R2SUH0"/>
<accession>R2SUH0</accession>
<dbReference type="InterPro" id="IPR036390">
    <property type="entry name" value="WH_DNA-bd_sf"/>
</dbReference>
<keyword evidence="4" id="KW-0238">DNA-binding</keyword>
<keyword evidence="2" id="KW-0678">Repressor</keyword>
<dbReference type="OrthoDB" id="9798651at2"/>
<feature type="domain" description="HTH deoR-type" evidence="7">
    <location>
        <begin position="3"/>
        <end position="58"/>
    </location>
</feature>
<sequence>MNRVERQQRIVELVNEEKKVLAKDLATKLKVSEDTIRRDLRELDQKKLIRRIHSGAIQVGPPETMFQYRVNSKTHEKKLLAKKAVSLIHEGSVILVD</sequence>
<evidence type="ECO:0000256" key="6">
    <source>
        <dbReference type="ARBA" id="ARBA00024937"/>
    </source>
</evidence>
<keyword evidence="3" id="KW-0805">Transcription regulation</keyword>
<dbReference type="PROSITE" id="PS51000">
    <property type="entry name" value="HTH_DEOR_2"/>
    <property type="match status" value="1"/>
</dbReference>
<proteinExistence type="predicted"/>
<dbReference type="InterPro" id="IPR001034">
    <property type="entry name" value="DeoR_HTH"/>
</dbReference>
<dbReference type="eggNOG" id="COG1349">
    <property type="taxonomic scope" value="Bacteria"/>
</dbReference>
<dbReference type="PROSITE" id="PS00894">
    <property type="entry name" value="HTH_DEOR_1"/>
    <property type="match status" value="1"/>
</dbReference>
<dbReference type="GO" id="GO:0003677">
    <property type="term" value="F:DNA binding"/>
    <property type="evidence" value="ECO:0007669"/>
    <property type="project" value="UniProtKB-KW"/>
</dbReference>
<dbReference type="STRING" id="160454.RV10_GL004251"/>
<organism evidence="8 9">
    <name type="scientific">Enterococcus pallens ATCC BAA-351</name>
    <dbReference type="NCBI Taxonomy" id="1158607"/>
    <lineage>
        <taxon>Bacteria</taxon>
        <taxon>Bacillati</taxon>
        <taxon>Bacillota</taxon>
        <taxon>Bacilli</taxon>
        <taxon>Lactobacillales</taxon>
        <taxon>Enterococcaceae</taxon>
        <taxon>Enterococcus</taxon>
    </lineage>
</organism>
<keyword evidence="9" id="KW-1185">Reference proteome</keyword>
<dbReference type="Gene3D" id="1.10.10.10">
    <property type="entry name" value="Winged helix-like DNA-binding domain superfamily/Winged helix DNA-binding domain"/>
    <property type="match status" value="1"/>
</dbReference>
<evidence type="ECO:0000256" key="1">
    <source>
        <dbReference type="ARBA" id="ARBA00021390"/>
    </source>
</evidence>
<evidence type="ECO:0000313" key="9">
    <source>
        <dbReference type="Proteomes" id="UP000013782"/>
    </source>
</evidence>
<dbReference type="Proteomes" id="UP000013782">
    <property type="component" value="Unassembled WGS sequence"/>
</dbReference>
<evidence type="ECO:0000256" key="4">
    <source>
        <dbReference type="ARBA" id="ARBA00023125"/>
    </source>
</evidence>